<dbReference type="Proteomes" id="UP000663855">
    <property type="component" value="Unassembled WGS sequence"/>
</dbReference>
<dbReference type="PANTHER" id="PTHR23259:SF70">
    <property type="entry name" value="ACCESSORY GLAND PROTEIN ACP62F-RELATED"/>
    <property type="match status" value="1"/>
</dbReference>
<name>A0A816PN87_9BILA</name>
<dbReference type="EMBL" id="CAJNOV010013959">
    <property type="protein sequence ID" value="CAF1536389.1"/>
    <property type="molecule type" value="Genomic_DNA"/>
</dbReference>
<sequence>MQQENFNPYASIMVYSDRPNPRWQLSTEEWHQLSKLMDRLPKITETHGGPYQLDSPLGYSGFHAHFSIISSYPDIYYVANTCQAISSNPAGYMIFTDEQKQVENWFKDSAKKHGIVTVVTAQDERLVCGQNEIFKTCGSPCISTCTYKPAVCIAMCSTGCFCKEGYVRESNKTGSSCIKQEDCENVNVLPQCAENEELLTCGSACPPTCNDWSYPLPKEPTACIMICKRGCFCKQGLYRSKDGKCVKPEECCGKNEVFTSCGSACVETCNNKPDMCTDQCVAGCFCSRPDHVRLNNSTNSLCIPPNECPK</sequence>
<reference evidence="5" key="1">
    <citation type="submission" date="2021-02" db="EMBL/GenBank/DDBJ databases">
        <authorList>
            <person name="Nowell W R."/>
        </authorList>
    </citation>
    <scope>NUCLEOTIDE SEQUENCE</scope>
</reference>
<keyword evidence="1" id="KW-0646">Protease inhibitor</keyword>
<gene>
    <name evidence="4" type="ORF">CJN711_LOCUS29396</name>
    <name evidence="5" type="ORF">XDN619_LOCUS8651</name>
</gene>
<dbReference type="InterPro" id="IPR002919">
    <property type="entry name" value="TIL_dom"/>
</dbReference>
<dbReference type="Proteomes" id="UP000663887">
    <property type="component" value="Unassembled WGS sequence"/>
</dbReference>
<evidence type="ECO:0000259" key="3">
    <source>
        <dbReference type="Pfam" id="PF01826"/>
    </source>
</evidence>
<proteinExistence type="predicted"/>
<organism evidence="5 6">
    <name type="scientific">Rotaria magnacalcarata</name>
    <dbReference type="NCBI Taxonomy" id="392030"/>
    <lineage>
        <taxon>Eukaryota</taxon>
        <taxon>Metazoa</taxon>
        <taxon>Spiralia</taxon>
        <taxon>Gnathifera</taxon>
        <taxon>Rotifera</taxon>
        <taxon>Eurotatoria</taxon>
        <taxon>Bdelloidea</taxon>
        <taxon>Philodinida</taxon>
        <taxon>Philodinidae</taxon>
        <taxon>Rotaria</taxon>
    </lineage>
</organism>
<evidence type="ECO:0000313" key="6">
    <source>
        <dbReference type="Proteomes" id="UP000663887"/>
    </source>
</evidence>
<evidence type="ECO:0000256" key="1">
    <source>
        <dbReference type="ARBA" id="ARBA00022690"/>
    </source>
</evidence>
<dbReference type="AlphaFoldDB" id="A0A816PN87"/>
<feature type="domain" description="TIL" evidence="3">
    <location>
        <begin position="252"/>
        <end position="308"/>
    </location>
</feature>
<dbReference type="PANTHER" id="PTHR23259">
    <property type="entry name" value="RIDDLE"/>
    <property type="match status" value="1"/>
</dbReference>
<dbReference type="Pfam" id="PF01826">
    <property type="entry name" value="TIL"/>
    <property type="match status" value="3"/>
</dbReference>
<feature type="domain" description="TIL" evidence="3">
    <location>
        <begin position="128"/>
        <end position="183"/>
    </location>
</feature>
<protein>
    <recommendedName>
        <fullName evidence="3">TIL domain-containing protein</fullName>
    </recommendedName>
</protein>
<dbReference type="SUPFAM" id="SSF57567">
    <property type="entry name" value="Serine protease inhibitors"/>
    <property type="match status" value="3"/>
</dbReference>
<dbReference type="CDD" id="cd19941">
    <property type="entry name" value="TIL"/>
    <property type="match status" value="3"/>
</dbReference>
<feature type="domain" description="TIL" evidence="3">
    <location>
        <begin position="192"/>
        <end position="251"/>
    </location>
</feature>
<dbReference type="InterPro" id="IPR051368">
    <property type="entry name" value="SerProtInhib-TIL_Domain"/>
</dbReference>
<dbReference type="GO" id="GO:0030414">
    <property type="term" value="F:peptidase inhibitor activity"/>
    <property type="evidence" value="ECO:0007669"/>
    <property type="project" value="UniProtKB-KW"/>
</dbReference>
<dbReference type="EMBL" id="CAJNRG010002836">
    <property type="protein sequence ID" value="CAF2051724.1"/>
    <property type="molecule type" value="Genomic_DNA"/>
</dbReference>
<accession>A0A816PN87</accession>
<dbReference type="Gene3D" id="2.10.25.10">
    <property type="entry name" value="Laminin"/>
    <property type="match status" value="3"/>
</dbReference>
<keyword evidence="2" id="KW-1015">Disulfide bond</keyword>
<evidence type="ECO:0000313" key="5">
    <source>
        <dbReference type="EMBL" id="CAF2051724.1"/>
    </source>
</evidence>
<evidence type="ECO:0000313" key="4">
    <source>
        <dbReference type="EMBL" id="CAF1536389.1"/>
    </source>
</evidence>
<comment type="caution">
    <text evidence="5">The sequence shown here is derived from an EMBL/GenBank/DDBJ whole genome shotgun (WGS) entry which is preliminary data.</text>
</comment>
<evidence type="ECO:0000256" key="2">
    <source>
        <dbReference type="ARBA" id="ARBA00023157"/>
    </source>
</evidence>
<dbReference type="InterPro" id="IPR036084">
    <property type="entry name" value="Ser_inhib-like_sf"/>
</dbReference>